<dbReference type="GO" id="GO:0061630">
    <property type="term" value="F:ubiquitin protein ligase activity"/>
    <property type="evidence" value="ECO:0007669"/>
    <property type="project" value="UniProtKB-EC"/>
</dbReference>
<dbReference type="PANTHER" id="PTHR47568">
    <property type="match status" value="1"/>
</dbReference>
<keyword evidence="4" id="KW-0808">Transferase</keyword>
<feature type="signal peptide" evidence="12">
    <location>
        <begin position="1"/>
        <end position="21"/>
    </location>
</feature>
<proteinExistence type="predicted"/>
<protein>
    <recommendedName>
        <fullName evidence="3">RING-type E3 ubiquitin transferase</fullName>
        <ecNumber evidence="3">2.3.2.27</ecNumber>
    </recommendedName>
</protein>
<dbReference type="InterPro" id="IPR044231">
    <property type="entry name" value="SP1/SPL1"/>
</dbReference>
<reference evidence="15" key="1">
    <citation type="journal article" date="2018" name="Gigascience">
        <title>Genome assembly of the Pink Ipe (Handroanthus impetiginosus, Bignoniaceae), a highly valued, ecologically keystone Neotropical timber forest tree.</title>
        <authorList>
            <person name="Silva-Junior O.B."/>
            <person name="Grattapaglia D."/>
            <person name="Novaes E."/>
            <person name="Collevatti R.G."/>
        </authorList>
    </citation>
    <scope>NUCLEOTIDE SEQUENCE [LARGE SCALE GENOMIC DNA]</scope>
    <source>
        <strain evidence="15">cv. UFG-1</strain>
    </source>
</reference>
<comment type="subcellular location">
    <subcellularLocation>
        <location evidence="2">Membrane</location>
        <topology evidence="2">Multi-pass membrane protein</topology>
    </subcellularLocation>
</comment>
<evidence type="ECO:0000259" key="13">
    <source>
        <dbReference type="Pfam" id="PF12483"/>
    </source>
</evidence>
<evidence type="ECO:0000256" key="11">
    <source>
        <dbReference type="ARBA" id="ARBA00023136"/>
    </source>
</evidence>
<evidence type="ECO:0000256" key="9">
    <source>
        <dbReference type="ARBA" id="ARBA00022833"/>
    </source>
</evidence>
<dbReference type="GO" id="GO:0008270">
    <property type="term" value="F:zinc ion binding"/>
    <property type="evidence" value="ECO:0007669"/>
    <property type="project" value="UniProtKB-KW"/>
</dbReference>
<keyword evidence="12" id="KW-0732">Signal</keyword>
<keyword evidence="11" id="KW-0472">Membrane</keyword>
<dbReference type="OrthoDB" id="66726at2759"/>
<evidence type="ECO:0000256" key="4">
    <source>
        <dbReference type="ARBA" id="ARBA00022679"/>
    </source>
</evidence>
<evidence type="ECO:0000256" key="2">
    <source>
        <dbReference type="ARBA" id="ARBA00004141"/>
    </source>
</evidence>
<evidence type="ECO:0000256" key="5">
    <source>
        <dbReference type="ARBA" id="ARBA00022692"/>
    </source>
</evidence>
<evidence type="ECO:0000256" key="1">
    <source>
        <dbReference type="ARBA" id="ARBA00000900"/>
    </source>
</evidence>
<keyword evidence="15" id="KW-1185">Reference proteome</keyword>
<evidence type="ECO:0000256" key="8">
    <source>
        <dbReference type="ARBA" id="ARBA00022786"/>
    </source>
</evidence>
<dbReference type="EC" id="2.3.2.27" evidence="3"/>
<sequence>METVAVGLVSCLSAAVLYAVGETCEWEEGVLKSVTRVKEIKDLAELLNSASKALPLLVTVSGKVGSEAPINCKYSGLRGVIVEQRTACHFLERKDIRFGNARISWTQDSELVSSARNEVPWYLDDGTDRVHVVGARSASGLVLPAEWEVFEEPSKVANNGHQGIKISVGAKRIELVLPASTPLTIVDKDHGSDHRVHVARARSASGSILPAKEVVIEKSSKVTNESERHEANGDLDCRECIKIFLGVKRIERVLPIGTHLTVVGEVVKNKVGSVCIRKPRDGPFYVSDSTIDQLIDNSKFWASFCKFVSKGCTMFGVFLLVMQTIEYIIAE</sequence>
<dbReference type="PANTHER" id="PTHR47568:SF2">
    <property type="entry name" value="E3 UBIQUITIN-PROTEIN LIGASE SP1-RELATED"/>
    <property type="match status" value="1"/>
</dbReference>
<keyword evidence="7" id="KW-0863">Zinc-finger</keyword>
<evidence type="ECO:0000313" key="14">
    <source>
        <dbReference type="EMBL" id="PIN18190.1"/>
    </source>
</evidence>
<keyword evidence="9" id="KW-0862">Zinc</keyword>
<feature type="chain" id="PRO_5013553676" description="RING-type E3 ubiquitin transferase" evidence="12">
    <location>
        <begin position="22"/>
        <end position="331"/>
    </location>
</feature>
<keyword evidence="8" id="KW-0833">Ubl conjugation pathway</keyword>
<dbReference type="GO" id="GO:0016020">
    <property type="term" value="C:membrane"/>
    <property type="evidence" value="ECO:0007669"/>
    <property type="project" value="UniProtKB-SubCell"/>
</dbReference>
<evidence type="ECO:0000256" key="12">
    <source>
        <dbReference type="SAM" id="SignalP"/>
    </source>
</evidence>
<keyword evidence="10" id="KW-1133">Transmembrane helix</keyword>
<keyword evidence="5" id="KW-0812">Transmembrane</keyword>
<dbReference type="Proteomes" id="UP000231279">
    <property type="component" value="Unassembled WGS sequence"/>
</dbReference>
<dbReference type="InterPro" id="IPR022170">
    <property type="entry name" value="MUL1-like"/>
</dbReference>
<evidence type="ECO:0000256" key="6">
    <source>
        <dbReference type="ARBA" id="ARBA00022723"/>
    </source>
</evidence>
<evidence type="ECO:0000256" key="7">
    <source>
        <dbReference type="ARBA" id="ARBA00022771"/>
    </source>
</evidence>
<evidence type="ECO:0000256" key="10">
    <source>
        <dbReference type="ARBA" id="ARBA00022989"/>
    </source>
</evidence>
<dbReference type="GO" id="GO:0016567">
    <property type="term" value="P:protein ubiquitination"/>
    <property type="evidence" value="ECO:0007669"/>
    <property type="project" value="InterPro"/>
</dbReference>
<accession>A0A2G9HLL0</accession>
<dbReference type="EMBL" id="NKXS01001508">
    <property type="protein sequence ID" value="PIN18190.1"/>
    <property type="molecule type" value="Genomic_DNA"/>
</dbReference>
<comment type="catalytic activity">
    <reaction evidence="1">
        <text>S-ubiquitinyl-[E2 ubiquitin-conjugating enzyme]-L-cysteine + [acceptor protein]-L-lysine = [E2 ubiquitin-conjugating enzyme]-L-cysteine + N(6)-ubiquitinyl-[acceptor protein]-L-lysine.</text>
        <dbReference type="EC" id="2.3.2.27"/>
    </reaction>
</comment>
<feature type="domain" description="E3 Ubiquitin ligase MUL1-like" evidence="13">
    <location>
        <begin position="186"/>
        <end position="316"/>
    </location>
</feature>
<organism evidence="14 15">
    <name type="scientific">Handroanthus impetiginosus</name>
    <dbReference type="NCBI Taxonomy" id="429701"/>
    <lineage>
        <taxon>Eukaryota</taxon>
        <taxon>Viridiplantae</taxon>
        <taxon>Streptophyta</taxon>
        <taxon>Embryophyta</taxon>
        <taxon>Tracheophyta</taxon>
        <taxon>Spermatophyta</taxon>
        <taxon>Magnoliopsida</taxon>
        <taxon>eudicotyledons</taxon>
        <taxon>Gunneridae</taxon>
        <taxon>Pentapetalae</taxon>
        <taxon>asterids</taxon>
        <taxon>lamiids</taxon>
        <taxon>Lamiales</taxon>
        <taxon>Bignoniaceae</taxon>
        <taxon>Crescentiina</taxon>
        <taxon>Tabebuia alliance</taxon>
        <taxon>Handroanthus</taxon>
    </lineage>
</organism>
<keyword evidence="6" id="KW-0479">Metal-binding</keyword>
<dbReference type="STRING" id="429701.A0A2G9HLL0"/>
<gene>
    <name evidence="14" type="ORF">CDL12_09158</name>
</gene>
<dbReference type="AlphaFoldDB" id="A0A2G9HLL0"/>
<evidence type="ECO:0000256" key="3">
    <source>
        <dbReference type="ARBA" id="ARBA00012483"/>
    </source>
</evidence>
<evidence type="ECO:0000313" key="15">
    <source>
        <dbReference type="Proteomes" id="UP000231279"/>
    </source>
</evidence>
<dbReference type="Pfam" id="PF12483">
    <property type="entry name" value="GIDE"/>
    <property type="match status" value="1"/>
</dbReference>
<comment type="caution">
    <text evidence="14">The sequence shown here is derived from an EMBL/GenBank/DDBJ whole genome shotgun (WGS) entry which is preliminary data.</text>
</comment>
<name>A0A2G9HLL0_9LAMI</name>